<feature type="transmembrane region" description="Helical" evidence="1">
    <location>
        <begin position="86"/>
        <end position="109"/>
    </location>
</feature>
<dbReference type="InterPro" id="IPR042150">
    <property type="entry name" value="MmRce1-like"/>
</dbReference>
<feature type="transmembrane region" description="Helical" evidence="1">
    <location>
        <begin position="160"/>
        <end position="179"/>
    </location>
</feature>
<keyword evidence="1" id="KW-0472">Membrane</keyword>
<dbReference type="RefSeq" id="WP_261597680.1">
    <property type="nucleotide sequence ID" value="NZ_VHLL01000004.1"/>
</dbReference>
<dbReference type="EMBL" id="VHLL01000004">
    <property type="protein sequence ID" value="MCT8337574.1"/>
    <property type="molecule type" value="Genomic_DNA"/>
</dbReference>
<comment type="caution">
    <text evidence="3">The sequence shown here is derived from an EMBL/GenBank/DDBJ whole genome shotgun (WGS) entry which is preliminary data.</text>
</comment>
<dbReference type="AlphaFoldDB" id="A0A9E5DEB0"/>
<sequence>MAENVLETGECVSNRRSPPAFFLLTVLLSVPFLLFAGTPLPGPANLPVSALMLVCPGLAGAILVFREEGGGGVRRLVGRVADFRKIGAAWYLPILFLMPAIMLISYGAALFSGRPLPADPFVPYLTIPVFVLLFFVAGAFEEVGWTGYATDPLQERWSALLTALIIGAVWAAWHSIPWIQQNSPVWAAGQALSTVALRVLIVWLYNNTRGSVFAASLFHGMVNVSEFSFPNYGSHYDPVVTGVITLAVAVVVTYLWGAETLARWRHGRRRIGETRRRLRG</sequence>
<dbReference type="GO" id="GO:0004175">
    <property type="term" value="F:endopeptidase activity"/>
    <property type="evidence" value="ECO:0007669"/>
    <property type="project" value="UniProtKB-ARBA"/>
</dbReference>
<name>A0A9E5DEB0_9EURY</name>
<feature type="transmembrane region" description="Helical" evidence="1">
    <location>
        <begin position="239"/>
        <end position="262"/>
    </location>
</feature>
<feature type="transmembrane region" description="Helical" evidence="1">
    <location>
        <begin position="212"/>
        <end position="233"/>
    </location>
</feature>
<gene>
    <name evidence="3" type="ORF">FKB36_08780</name>
</gene>
<reference evidence="3" key="1">
    <citation type="submission" date="2019-06" db="EMBL/GenBank/DDBJ databases">
        <title>Methanoculleus strain from Tamsui River, Taipei, Taiwan.</title>
        <authorList>
            <person name="You Y.-T."/>
            <person name="Chen S.-C."/>
            <person name="Lai S.-J."/>
            <person name="Lee Y.-C."/>
            <person name="Lai M.-C."/>
        </authorList>
    </citation>
    <scope>NUCLEOTIDE SEQUENCE</scope>
    <source>
        <strain evidence="3">Afa-1</strain>
    </source>
</reference>
<keyword evidence="3" id="KW-0378">Hydrolase</keyword>
<feature type="transmembrane region" description="Helical" evidence="1">
    <location>
        <begin position="20"/>
        <end position="40"/>
    </location>
</feature>
<organism evidence="3 4">
    <name type="scientific">Methanoculleus formosensis</name>
    <dbReference type="NCBI Taxonomy" id="2590886"/>
    <lineage>
        <taxon>Archaea</taxon>
        <taxon>Methanobacteriati</taxon>
        <taxon>Methanobacteriota</taxon>
        <taxon>Stenosarchaea group</taxon>
        <taxon>Methanomicrobia</taxon>
        <taxon>Methanomicrobiales</taxon>
        <taxon>Methanomicrobiaceae</taxon>
        <taxon>Methanoculleus</taxon>
    </lineage>
</organism>
<accession>A0A9E5DEB0</accession>
<keyword evidence="3" id="KW-0645">Protease</keyword>
<keyword evidence="4" id="KW-1185">Reference proteome</keyword>
<evidence type="ECO:0000313" key="3">
    <source>
        <dbReference type="EMBL" id="MCT8337574.1"/>
    </source>
</evidence>
<evidence type="ECO:0000256" key="1">
    <source>
        <dbReference type="SAM" id="Phobius"/>
    </source>
</evidence>
<dbReference type="GO" id="GO:0008237">
    <property type="term" value="F:metallopeptidase activity"/>
    <property type="evidence" value="ECO:0007669"/>
    <property type="project" value="UniProtKB-KW"/>
</dbReference>
<dbReference type="Proteomes" id="UP001065682">
    <property type="component" value="Unassembled WGS sequence"/>
</dbReference>
<protein>
    <submittedName>
        <fullName evidence="3">CPBP family intramembrane metalloprotease</fullName>
    </submittedName>
</protein>
<dbReference type="InterPro" id="IPR003675">
    <property type="entry name" value="Rce1/LyrA-like_dom"/>
</dbReference>
<proteinExistence type="predicted"/>
<keyword evidence="1" id="KW-1133">Transmembrane helix</keyword>
<feature type="domain" description="CAAX prenyl protease 2/Lysostaphin resistance protein A-like" evidence="2">
    <location>
        <begin position="126"/>
        <end position="224"/>
    </location>
</feature>
<dbReference type="GO" id="GO:0080120">
    <property type="term" value="P:CAAX-box protein maturation"/>
    <property type="evidence" value="ECO:0007669"/>
    <property type="project" value="UniProtKB-ARBA"/>
</dbReference>
<dbReference type="Pfam" id="PF02517">
    <property type="entry name" value="Rce1-like"/>
    <property type="match status" value="1"/>
</dbReference>
<evidence type="ECO:0000313" key="4">
    <source>
        <dbReference type="Proteomes" id="UP001065682"/>
    </source>
</evidence>
<dbReference type="PANTHER" id="PTHR35797">
    <property type="entry name" value="PROTEASE-RELATED"/>
    <property type="match status" value="1"/>
</dbReference>
<evidence type="ECO:0000259" key="2">
    <source>
        <dbReference type="Pfam" id="PF02517"/>
    </source>
</evidence>
<keyword evidence="1" id="KW-0812">Transmembrane</keyword>
<keyword evidence="3" id="KW-0482">Metalloprotease</keyword>
<feature type="transmembrane region" description="Helical" evidence="1">
    <location>
        <begin position="46"/>
        <end position="65"/>
    </location>
</feature>
<feature type="transmembrane region" description="Helical" evidence="1">
    <location>
        <begin position="185"/>
        <end position="205"/>
    </location>
</feature>
<dbReference type="PANTHER" id="PTHR35797:SF1">
    <property type="entry name" value="PROTEASE"/>
    <property type="match status" value="1"/>
</dbReference>
<feature type="transmembrane region" description="Helical" evidence="1">
    <location>
        <begin position="121"/>
        <end position="140"/>
    </location>
</feature>